<dbReference type="Pfam" id="PF01566">
    <property type="entry name" value="Nramp"/>
    <property type="match status" value="1"/>
</dbReference>
<feature type="transmembrane region" description="Helical" evidence="5">
    <location>
        <begin position="92"/>
        <end position="111"/>
    </location>
</feature>
<dbReference type="AlphaFoldDB" id="E2ZAL0"/>
<feature type="transmembrane region" description="Helical" evidence="5">
    <location>
        <begin position="26"/>
        <end position="44"/>
    </location>
</feature>
<dbReference type="GO" id="GO:0046873">
    <property type="term" value="F:metal ion transmembrane transporter activity"/>
    <property type="evidence" value="ECO:0007669"/>
    <property type="project" value="InterPro"/>
</dbReference>
<comment type="subcellular location">
    <subcellularLocation>
        <location evidence="1">Membrane</location>
        <topology evidence="1">Multi-pass membrane protein</topology>
    </subcellularLocation>
</comment>
<dbReference type="eggNOG" id="COG1914">
    <property type="taxonomic scope" value="Bacteria"/>
</dbReference>
<comment type="caution">
    <text evidence="6">The sequence shown here is derived from an EMBL/GenBank/DDBJ whole genome shotgun (WGS) entry which is preliminary data.</text>
</comment>
<evidence type="ECO:0000313" key="7">
    <source>
        <dbReference type="Proteomes" id="UP000003195"/>
    </source>
</evidence>
<reference evidence="6 7" key="1">
    <citation type="submission" date="2010-08" db="EMBL/GenBank/DDBJ databases">
        <authorList>
            <person name="Weinstock G."/>
            <person name="Sodergren E."/>
            <person name="Clifton S."/>
            <person name="Fulton L."/>
            <person name="Fulton B."/>
            <person name="Courtney L."/>
            <person name="Fronick C."/>
            <person name="Harrison M."/>
            <person name="Strong C."/>
            <person name="Farmer C."/>
            <person name="Delahaunty K."/>
            <person name="Markovic C."/>
            <person name="Hall O."/>
            <person name="Minx P."/>
            <person name="Tomlinson C."/>
            <person name="Mitreva M."/>
            <person name="Hou S."/>
            <person name="Chen J."/>
            <person name="Wollam A."/>
            <person name="Pepin K.H."/>
            <person name="Johnson M."/>
            <person name="Bhonagiri V."/>
            <person name="Zhang X."/>
            <person name="Suruliraj S."/>
            <person name="Warren W."/>
            <person name="Chinwalla A."/>
            <person name="Mardis E.R."/>
            <person name="Wilson R.K."/>
        </authorList>
    </citation>
    <scope>NUCLEOTIDE SEQUENCE [LARGE SCALE GENOMIC DNA]</scope>
    <source>
        <strain evidence="6 7">F0359</strain>
    </source>
</reference>
<dbReference type="STRING" id="706434.HMPREF9429_00473"/>
<accession>E2ZAL0</accession>
<keyword evidence="4 5" id="KW-0472">Membrane</keyword>
<evidence type="ECO:0000256" key="2">
    <source>
        <dbReference type="ARBA" id="ARBA00022692"/>
    </source>
</evidence>
<dbReference type="Proteomes" id="UP000003195">
    <property type="component" value="Unassembled WGS sequence"/>
</dbReference>
<evidence type="ECO:0000256" key="3">
    <source>
        <dbReference type="ARBA" id="ARBA00022989"/>
    </source>
</evidence>
<keyword evidence="2 5" id="KW-0812">Transmembrane</keyword>
<name>E2ZAL0_9FIRM</name>
<keyword evidence="3 5" id="KW-1133">Transmembrane helix</keyword>
<evidence type="ECO:0000256" key="5">
    <source>
        <dbReference type="SAM" id="Phobius"/>
    </source>
</evidence>
<organism evidence="6 7">
    <name type="scientific">Megasphaera micronuciformis F0359</name>
    <dbReference type="NCBI Taxonomy" id="706434"/>
    <lineage>
        <taxon>Bacteria</taxon>
        <taxon>Bacillati</taxon>
        <taxon>Bacillota</taxon>
        <taxon>Negativicutes</taxon>
        <taxon>Veillonellales</taxon>
        <taxon>Veillonellaceae</taxon>
        <taxon>Megasphaera</taxon>
    </lineage>
</organism>
<evidence type="ECO:0000256" key="4">
    <source>
        <dbReference type="ARBA" id="ARBA00023136"/>
    </source>
</evidence>
<dbReference type="HOGENOM" id="CLU_2142915_0_0_9"/>
<protein>
    <submittedName>
        <fullName evidence="6">Uncharacterized protein</fullName>
    </submittedName>
</protein>
<proteinExistence type="predicted"/>
<dbReference type="InterPro" id="IPR001046">
    <property type="entry name" value="NRAMP_fam"/>
</dbReference>
<feature type="transmembrane region" description="Helical" evidence="5">
    <location>
        <begin position="51"/>
        <end position="72"/>
    </location>
</feature>
<dbReference type="GO" id="GO:0016020">
    <property type="term" value="C:membrane"/>
    <property type="evidence" value="ECO:0007669"/>
    <property type="project" value="UniProtKB-SubCell"/>
</dbReference>
<evidence type="ECO:0000313" key="6">
    <source>
        <dbReference type="EMBL" id="EFQ04721.1"/>
    </source>
</evidence>
<sequence length="112" mass="12158">MTAGMAGGTICAGIFGEVYNIKDYHSWHGVALTYVLAVVVICFITDPFKGLVYSQIVLSVQLPLTVFTQIYLTSSPKVMGVYANTKLQRTGLSLIALIVTILNIFLLIDVLS</sequence>
<dbReference type="EMBL" id="AECS01000011">
    <property type="protein sequence ID" value="EFQ04721.1"/>
    <property type="molecule type" value="Genomic_DNA"/>
</dbReference>
<evidence type="ECO:0000256" key="1">
    <source>
        <dbReference type="ARBA" id="ARBA00004141"/>
    </source>
</evidence>
<keyword evidence="7" id="KW-1185">Reference proteome</keyword>
<gene>
    <name evidence="6" type="ORF">HMPREF9429_00473</name>
</gene>